<evidence type="ECO:0000313" key="4">
    <source>
        <dbReference type="RefSeq" id="XP_030370962.1"/>
    </source>
</evidence>
<name>A0A6J2T7P1_DROLE</name>
<gene>
    <name evidence="4" type="primary">LOC115621449</name>
</gene>
<evidence type="ECO:0000256" key="1">
    <source>
        <dbReference type="SAM" id="Phobius"/>
    </source>
</evidence>
<dbReference type="AlphaFoldDB" id="A0A6J2T7P1"/>
<keyword evidence="3" id="KW-1185">Reference proteome</keyword>
<feature type="transmembrane region" description="Helical" evidence="1">
    <location>
        <begin position="38"/>
        <end position="62"/>
    </location>
</feature>
<dbReference type="RefSeq" id="XP_030370962.1">
    <property type="nucleotide sequence ID" value="XM_030515102.1"/>
</dbReference>
<reference evidence="4" key="1">
    <citation type="submission" date="2025-08" db="UniProtKB">
        <authorList>
            <consortium name="RefSeq"/>
        </authorList>
    </citation>
    <scope>IDENTIFICATION</scope>
    <source>
        <strain evidence="4">11010-0011.00</strain>
        <tissue evidence="4">Whole body</tissue>
    </source>
</reference>
<keyword evidence="1" id="KW-1133">Transmembrane helix</keyword>
<feature type="chain" id="PRO_5026983217" evidence="2">
    <location>
        <begin position="23"/>
        <end position="167"/>
    </location>
</feature>
<organism evidence="3 4">
    <name type="scientific">Drosophila lebanonensis</name>
    <name type="common">Fruit fly</name>
    <name type="synonym">Scaptodrosophila lebanonensis</name>
    <dbReference type="NCBI Taxonomy" id="7225"/>
    <lineage>
        <taxon>Eukaryota</taxon>
        <taxon>Metazoa</taxon>
        <taxon>Ecdysozoa</taxon>
        <taxon>Arthropoda</taxon>
        <taxon>Hexapoda</taxon>
        <taxon>Insecta</taxon>
        <taxon>Pterygota</taxon>
        <taxon>Neoptera</taxon>
        <taxon>Endopterygota</taxon>
        <taxon>Diptera</taxon>
        <taxon>Brachycera</taxon>
        <taxon>Muscomorpha</taxon>
        <taxon>Ephydroidea</taxon>
        <taxon>Drosophilidae</taxon>
        <taxon>Scaptodrosophila</taxon>
    </lineage>
</organism>
<keyword evidence="2" id="KW-0732">Signal</keyword>
<dbReference type="GeneID" id="115621449"/>
<feature type="signal peptide" evidence="2">
    <location>
        <begin position="1"/>
        <end position="22"/>
    </location>
</feature>
<keyword evidence="1" id="KW-0812">Transmembrane</keyword>
<sequence length="167" mass="19636">MSRKEIVSFLLLLVALISLLNATIFANVMPTHINFSQLGHQTITLSTSYICILYGLSTWLYHSNYRRPRRHMRWVQIAMLSILIVANIVTCYYFVDSISMRKVKESTDIESLLTPFERACKWISLVLSIVAVLLLFLSLVLVWLTAWRKEKERHIRLYQERKSVMKR</sequence>
<evidence type="ECO:0000313" key="3">
    <source>
        <dbReference type="Proteomes" id="UP000504634"/>
    </source>
</evidence>
<evidence type="ECO:0000256" key="2">
    <source>
        <dbReference type="SAM" id="SignalP"/>
    </source>
</evidence>
<feature type="transmembrane region" description="Helical" evidence="1">
    <location>
        <begin position="74"/>
        <end position="95"/>
    </location>
</feature>
<dbReference type="Proteomes" id="UP000504634">
    <property type="component" value="Unplaced"/>
</dbReference>
<protein>
    <submittedName>
        <fullName evidence="4">Uncharacterized protein LOC115621449</fullName>
    </submittedName>
</protein>
<feature type="transmembrane region" description="Helical" evidence="1">
    <location>
        <begin position="122"/>
        <end position="146"/>
    </location>
</feature>
<dbReference type="OrthoDB" id="7869929at2759"/>
<keyword evidence="1" id="KW-0472">Membrane</keyword>
<accession>A0A6J2T7P1</accession>
<proteinExistence type="predicted"/>